<dbReference type="Gene3D" id="1.10.238.10">
    <property type="entry name" value="EF-hand"/>
    <property type="match status" value="1"/>
</dbReference>
<dbReference type="GO" id="GO:0005737">
    <property type="term" value="C:cytoplasm"/>
    <property type="evidence" value="ECO:0007669"/>
    <property type="project" value="TreeGrafter"/>
</dbReference>
<dbReference type="EC" id="3.1.3.16" evidence="2"/>
<comment type="caution">
    <text evidence="5">The sequence shown here is derived from an EMBL/GenBank/DDBJ whole genome shotgun (WGS) entry which is preliminary data.</text>
</comment>
<evidence type="ECO:0000313" key="4">
    <source>
        <dbReference type="EMBL" id="CAF1088570.1"/>
    </source>
</evidence>
<evidence type="ECO:0000313" key="6">
    <source>
        <dbReference type="Proteomes" id="UP000663870"/>
    </source>
</evidence>
<dbReference type="Proteomes" id="UP000663854">
    <property type="component" value="Unassembled WGS sequence"/>
</dbReference>
<dbReference type="PANTHER" id="PTHR11668">
    <property type="entry name" value="SERINE/THREONINE PROTEIN PHOSPHATASE"/>
    <property type="match status" value="1"/>
</dbReference>
<sequence>MPWIICILFDRDEQRLLLIKQNSSDHFWFPYGEIRRDENPNSVSIAQRIARQGTSVDLEATDHVKIRSSESFPFLGDRRTYCDWMSSDTFCQVIRNKLRPTENARLSSYFRAFDAGKTGYLNYDNYLLGLAAMHPNTNRHDVENTGTEEHNFHFPSVPDINKLFEKFRPRSDQIDFEGFVNTILRKEYRGTSRLLLLDGDMANWFSSNESRRQVDNRSPAPVPEKIQHELANHFVTLKRTGQLFQGKALLVLDSYHTTHSSSSRIALENLPRSLSTEIFNKETNAKIIQDLLRGFNKSSPWTTEQYKRLPPFIIGLCQDVKTIFHGEARCLKLSSPTYILGDLHGNYEDLIGYEQLFWRATPFLTPASFLFLGDYVDRGKHGLEVVLYLFAMKYLCPKKVFLLRGNHEVRNVQKAFTFHRFQETEGNKVWETINSVFDVLPLAAVIDDQILCVHGGIPSPTSCPGDFISTVNRIPIPLYAPEKQSDLAWQLMWNDPKSGDTSGTQNACSNDFFYNDQRGTAKYFTCEALMAFLDRNQFTYVVRAHQVQEAGFKIQLNGRLLTVFSSSRYCEKNNLAAAVLIDSGKLRLIQLEQREPEPTA</sequence>
<dbReference type="EMBL" id="CAJNOH010000614">
    <property type="protein sequence ID" value="CAF1088570.1"/>
    <property type="molecule type" value="Genomic_DNA"/>
</dbReference>
<evidence type="ECO:0000256" key="1">
    <source>
        <dbReference type="ARBA" id="ARBA00008294"/>
    </source>
</evidence>
<dbReference type="PROSITE" id="PS50222">
    <property type="entry name" value="EF_HAND_2"/>
    <property type="match status" value="1"/>
</dbReference>
<dbReference type="PRINTS" id="PR00114">
    <property type="entry name" value="STPHPHTASE"/>
</dbReference>
<dbReference type="InterPro" id="IPR029052">
    <property type="entry name" value="Metallo-depent_PP-like"/>
</dbReference>
<comment type="similarity">
    <text evidence="1 2">Belongs to the PPP phosphatase family.</text>
</comment>
<dbReference type="CDD" id="cd00144">
    <property type="entry name" value="MPP_PPP_family"/>
    <property type="match status" value="1"/>
</dbReference>
<dbReference type="Gene3D" id="3.60.21.10">
    <property type="match status" value="1"/>
</dbReference>
<organism evidence="5 6">
    <name type="scientific">Rotaria sordida</name>
    <dbReference type="NCBI Taxonomy" id="392033"/>
    <lineage>
        <taxon>Eukaryota</taxon>
        <taxon>Metazoa</taxon>
        <taxon>Spiralia</taxon>
        <taxon>Gnathifera</taxon>
        <taxon>Rotifera</taxon>
        <taxon>Eurotatoria</taxon>
        <taxon>Bdelloidea</taxon>
        <taxon>Philodinida</taxon>
        <taxon>Philodinidae</taxon>
        <taxon>Rotaria</taxon>
    </lineage>
</organism>
<name>A0A815C9F4_9BILA</name>
<dbReference type="InterPro" id="IPR002048">
    <property type="entry name" value="EF_hand_dom"/>
</dbReference>
<reference evidence="5" key="1">
    <citation type="submission" date="2021-02" db="EMBL/GenBank/DDBJ databases">
        <authorList>
            <person name="Nowell W R."/>
        </authorList>
    </citation>
    <scope>NUCLEOTIDE SEQUENCE</scope>
</reference>
<proteinExistence type="inferred from homology"/>
<dbReference type="InterPro" id="IPR050341">
    <property type="entry name" value="PP1_catalytic_subunit"/>
</dbReference>
<evidence type="ECO:0000259" key="3">
    <source>
        <dbReference type="PROSITE" id="PS50222"/>
    </source>
</evidence>
<evidence type="ECO:0000256" key="2">
    <source>
        <dbReference type="RuleBase" id="RU004273"/>
    </source>
</evidence>
<dbReference type="GO" id="GO:0005509">
    <property type="term" value="F:calcium ion binding"/>
    <property type="evidence" value="ECO:0007669"/>
    <property type="project" value="InterPro"/>
</dbReference>
<accession>A0A815C9F4</accession>
<dbReference type="SUPFAM" id="SSF56300">
    <property type="entry name" value="Metallo-dependent phosphatases"/>
    <property type="match status" value="1"/>
</dbReference>
<dbReference type="EMBL" id="CAJNOL010001072">
    <property type="protein sequence ID" value="CAF1280612.1"/>
    <property type="molecule type" value="Genomic_DNA"/>
</dbReference>
<dbReference type="SUPFAM" id="SSF47473">
    <property type="entry name" value="EF-hand"/>
    <property type="match status" value="1"/>
</dbReference>
<dbReference type="Proteomes" id="UP000663870">
    <property type="component" value="Unassembled WGS sequence"/>
</dbReference>
<keyword evidence="6" id="KW-1185">Reference proteome</keyword>
<feature type="domain" description="EF-hand" evidence="3">
    <location>
        <begin position="101"/>
        <end position="136"/>
    </location>
</feature>
<evidence type="ECO:0000313" key="5">
    <source>
        <dbReference type="EMBL" id="CAF1280612.1"/>
    </source>
</evidence>
<dbReference type="PROSITE" id="PS00125">
    <property type="entry name" value="SER_THR_PHOSPHATASE"/>
    <property type="match status" value="1"/>
</dbReference>
<comment type="catalytic activity">
    <reaction evidence="2">
        <text>O-phospho-L-threonyl-[protein] + H2O = L-threonyl-[protein] + phosphate</text>
        <dbReference type="Rhea" id="RHEA:47004"/>
        <dbReference type="Rhea" id="RHEA-COMP:11060"/>
        <dbReference type="Rhea" id="RHEA-COMP:11605"/>
        <dbReference type="ChEBI" id="CHEBI:15377"/>
        <dbReference type="ChEBI" id="CHEBI:30013"/>
        <dbReference type="ChEBI" id="CHEBI:43474"/>
        <dbReference type="ChEBI" id="CHEBI:61977"/>
        <dbReference type="EC" id="3.1.3.16"/>
    </reaction>
</comment>
<gene>
    <name evidence="5" type="ORF">JXQ802_LOCUS28474</name>
    <name evidence="4" type="ORF">PYM288_LOCUS19055</name>
</gene>
<keyword evidence="2" id="KW-0378">Hydrolase</keyword>
<dbReference type="GO" id="GO:0004722">
    <property type="term" value="F:protein serine/threonine phosphatase activity"/>
    <property type="evidence" value="ECO:0007669"/>
    <property type="project" value="UniProtKB-EC"/>
</dbReference>
<dbReference type="InterPro" id="IPR004843">
    <property type="entry name" value="Calcineurin-like_PHP"/>
</dbReference>
<dbReference type="Pfam" id="PF00149">
    <property type="entry name" value="Metallophos"/>
    <property type="match status" value="1"/>
</dbReference>
<protein>
    <recommendedName>
        <fullName evidence="2">Serine/threonine-protein phosphatase</fullName>
        <ecNumber evidence="2">3.1.3.16</ecNumber>
    </recommendedName>
</protein>
<dbReference type="AlphaFoldDB" id="A0A815C9F4"/>
<dbReference type="InterPro" id="IPR006186">
    <property type="entry name" value="Ser/Thr-sp_prot-phosphatase"/>
</dbReference>
<dbReference type="PANTHER" id="PTHR11668:SF496">
    <property type="entry name" value="SERINE_THREONINE-PROTEIN PHOSPHATASE"/>
    <property type="match status" value="1"/>
</dbReference>
<dbReference type="SMART" id="SM00156">
    <property type="entry name" value="PP2Ac"/>
    <property type="match status" value="1"/>
</dbReference>
<dbReference type="GO" id="GO:0005634">
    <property type="term" value="C:nucleus"/>
    <property type="evidence" value="ECO:0007669"/>
    <property type="project" value="TreeGrafter"/>
</dbReference>
<dbReference type="InterPro" id="IPR011992">
    <property type="entry name" value="EF-hand-dom_pair"/>
</dbReference>